<dbReference type="Gene3D" id="1.10.10.60">
    <property type="entry name" value="Homeodomain-like"/>
    <property type="match status" value="1"/>
</dbReference>
<accession>A0A261RHB8</accession>
<dbReference type="AlphaFoldDB" id="A0A261RHB8"/>
<evidence type="ECO:0000313" key="2">
    <source>
        <dbReference type="Proteomes" id="UP000216857"/>
    </source>
</evidence>
<proteinExistence type="predicted"/>
<keyword evidence="2" id="KW-1185">Reference proteome</keyword>
<reference evidence="1" key="1">
    <citation type="submission" date="2017-05" db="EMBL/GenBank/DDBJ databases">
        <title>Complete and WGS of Bordetella genogroups.</title>
        <authorList>
            <person name="Spilker T."/>
            <person name="Lipuma J."/>
        </authorList>
    </citation>
    <scope>NUCLEOTIDE SEQUENCE</scope>
    <source>
        <strain evidence="1">AU21707</strain>
    </source>
</reference>
<dbReference type="EMBL" id="NEVJ01000002">
    <property type="protein sequence ID" value="OZI24052.1"/>
    <property type="molecule type" value="Genomic_DNA"/>
</dbReference>
<gene>
    <name evidence="1" type="ORF">CAL26_09930</name>
</gene>
<dbReference type="Proteomes" id="UP000216857">
    <property type="component" value="Unassembled WGS sequence"/>
</dbReference>
<sequence length="158" mass="17353">MNVIRTPEKEFAFLVTLAETGNVTRSAAAIGASRSTVYEWRESDDVFAKEWEKAMRIATLGLEDEARRRAEEGVDEPVFYQGINCGTVRKYSDTLLIFLLKARDPKYREKTAMELTGANGGPVEMNDAQAAGRLAAILAAGQARLEAASDEDSFDDLA</sequence>
<organism evidence="1 2">
    <name type="scientific">Bordetella genomosp. 9</name>
    <dbReference type="NCBI Taxonomy" id="1416803"/>
    <lineage>
        <taxon>Bacteria</taxon>
        <taxon>Pseudomonadati</taxon>
        <taxon>Pseudomonadota</taxon>
        <taxon>Betaproteobacteria</taxon>
        <taxon>Burkholderiales</taxon>
        <taxon>Alcaligenaceae</taxon>
        <taxon>Bordetella</taxon>
    </lineage>
</organism>
<dbReference type="OrthoDB" id="9156273at2"/>
<evidence type="ECO:0000313" key="1">
    <source>
        <dbReference type="EMBL" id="OZI24052.1"/>
    </source>
</evidence>
<comment type="caution">
    <text evidence="1">The sequence shown here is derived from an EMBL/GenBank/DDBJ whole genome shotgun (WGS) entry which is preliminary data.</text>
</comment>
<protein>
    <submittedName>
        <fullName evidence="1">Terminase</fullName>
    </submittedName>
</protein>
<name>A0A261RHB8_9BORD</name>